<dbReference type="AlphaFoldDB" id="A0A0K1PN74"/>
<dbReference type="EC" id="2.1.1.-" evidence="4"/>
<evidence type="ECO:0000256" key="3">
    <source>
        <dbReference type="ARBA" id="ARBA00022679"/>
    </source>
</evidence>
<sequence>MDEAIQRGSVAQVVVLGAGLDTRSARLARPGVRFFEVDHPATQGYKRAALEAVPGYPRDASVFVPCDFERDDFAMALKGAGFQTDLATIVIWEGVIPYLTEDAVRSTFRVLASMLAPESRVYFDYVDHARGADGVADFAGEAGEPFLFKTPDISPLVCGEGFQKVDSLLMTSAQRARTGQDAVNAPFFARWYLAEAVR</sequence>
<dbReference type="SUPFAM" id="SSF53335">
    <property type="entry name" value="S-adenosyl-L-methionine-dependent methyltransferases"/>
    <property type="match status" value="1"/>
</dbReference>
<evidence type="ECO:0000313" key="6">
    <source>
        <dbReference type="Proteomes" id="UP000064967"/>
    </source>
</evidence>
<dbReference type="GO" id="GO:0008168">
    <property type="term" value="F:methyltransferase activity"/>
    <property type="evidence" value="ECO:0007669"/>
    <property type="project" value="UniProtKB-UniRule"/>
</dbReference>
<proteinExistence type="inferred from homology"/>
<keyword evidence="2 4" id="KW-0489">Methyltransferase</keyword>
<comment type="similarity">
    <text evidence="1 4">Belongs to the UPF0677 family.</text>
</comment>
<evidence type="ECO:0000256" key="4">
    <source>
        <dbReference type="RuleBase" id="RU362030"/>
    </source>
</evidence>
<keyword evidence="3 5" id="KW-0808">Transferase</keyword>
<dbReference type="GO" id="GO:0032259">
    <property type="term" value="P:methylation"/>
    <property type="evidence" value="ECO:0007669"/>
    <property type="project" value="UniProtKB-KW"/>
</dbReference>
<keyword evidence="6" id="KW-1185">Reference proteome</keyword>
<dbReference type="InterPro" id="IPR011610">
    <property type="entry name" value="SAM_mthyl_Trfase_ML2640-like"/>
</dbReference>
<dbReference type="PANTHER" id="PTHR43619">
    <property type="entry name" value="S-ADENOSYL-L-METHIONINE-DEPENDENT METHYLTRANSFERASE YKTD-RELATED"/>
    <property type="match status" value="1"/>
</dbReference>
<dbReference type="Proteomes" id="UP000064967">
    <property type="component" value="Chromosome"/>
</dbReference>
<gene>
    <name evidence="5" type="ORF">AKJ09_01505</name>
</gene>
<dbReference type="EMBL" id="CP012333">
    <property type="protein sequence ID" value="AKU94841.1"/>
    <property type="molecule type" value="Genomic_DNA"/>
</dbReference>
<dbReference type="Pfam" id="PF04072">
    <property type="entry name" value="LCM"/>
    <property type="match status" value="1"/>
</dbReference>
<dbReference type="NCBIfam" id="TIGR00027">
    <property type="entry name" value="mthyl_TIGR00027"/>
    <property type="match status" value="1"/>
</dbReference>
<dbReference type="PANTHER" id="PTHR43619:SF2">
    <property type="entry name" value="S-ADENOSYL-L-METHIONINE-DEPENDENT METHYLTRANSFERASES SUPERFAMILY PROTEIN"/>
    <property type="match status" value="1"/>
</dbReference>
<dbReference type="Gene3D" id="3.40.50.150">
    <property type="entry name" value="Vaccinia Virus protein VP39"/>
    <property type="match status" value="1"/>
</dbReference>
<dbReference type="InterPro" id="IPR029063">
    <property type="entry name" value="SAM-dependent_MTases_sf"/>
</dbReference>
<evidence type="ECO:0000256" key="2">
    <source>
        <dbReference type="ARBA" id="ARBA00022603"/>
    </source>
</evidence>
<evidence type="ECO:0000313" key="5">
    <source>
        <dbReference type="EMBL" id="AKU94841.1"/>
    </source>
</evidence>
<reference evidence="5 6" key="1">
    <citation type="submission" date="2015-08" db="EMBL/GenBank/DDBJ databases">
        <authorList>
            <person name="Babu N.S."/>
            <person name="Beckwith C.J."/>
            <person name="Beseler K.G."/>
            <person name="Brison A."/>
            <person name="Carone J.V."/>
            <person name="Caskin T.P."/>
            <person name="Diamond M."/>
            <person name="Durham M.E."/>
            <person name="Foxe J.M."/>
            <person name="Go M."/>
            <person name="Henderson B.A."/>
            <person name="Jones I.B."/>
            <person name="McGettigan J.A."/>
            <person name="Micheletti S.J."/>
            <person name="Nasrallah M.E."/>
            <person name="Ortiz D."/>
            <person name="Piller C.R."/>
            <person name="Privatt S.R."/>
            <person name="Schneider S.L."/>
            <person name="Sharp S."/>
            <person name="Smith T.C."/>
            <person name="Stanton J.D."/>
            <person name="Ullery H.E."/>
            <person name="Wilson R.J."/>
            <person name="Serrano M.G."/>
            <person name="Buck G."/>
            <person name="Lee V."/>
            <person name="Wang Y."/>
            <person name="Carvalho R."/>
            <person name="Voegtly L."/>
            <person name="Shi R."/>
            <person name="Duckworth R."/>
            <person name="Johnson A."/>
            <person name="Loviza R."/>
            <person name="Walstead R."/>
            <person name="Shah Z."/>
            <person name="Kiflezghi M."/>
            <person name="Wade K."/>
            <person name="Ball S.L."/>
            <person name="Bradley K.W."/>
            <person name="Asai D.J."/>
            <person name="Bowman C.A."/>
            <person name="Russell D.A."/>
            <person name="Pope W.H."/>
            <person name="Jacobs-Sera D."/>
            <person name="Hendrix R.W."/>
            <person name="Hatfull G.F."/>
        </authorList>
    </citation>
    <scope>NUCLEOTIDE SEQUENCE [LARGE SCALE GENOMIC DNA]</scope>
    <source>
        <strain evidence="5 6">DSM 27648</strain>
    </source>
</reference>
<dbReference type="InterPro" id="IPR007213">
    <property type="entry name" value="Ppm1/Ppm2/Tcmp"/>
</dbReference>
<accession>A0A0K1PN74</accession>
<evidence type="ECO:0000256" key="1">
    <source>
        <dbReference type="ARBA" id="ARBA00008138"/>
    </source>
</evidence>
<dbReference type="KEGG" id="llu:AKJ09_01505"/>
<organism evidence="5 6">
    <name type="scientific">Labilithrix luteola</name>
    <dbReference type="NCBI Taxonomy" id="1391654"/>
    <lineage>
        <taxon>Bacteria</taxon>
        <taxon>Pseudomonadati</taxon>
        <taxon>Myxococcota</taxon>
        <taxon>Polyangia</taxon>
        <taxon>Polyangiales</taxon>
        <taxon>Labilitrichaceae</taxon>
        <taxon>Labilithrix</taxon>
    </lineage>
</organism>
<protein>
    <recommendedName>
        <fullName evidence="4">S-adenosyl-L-methionine-dependent methyltransferase</fullName>
        <ecNumber evidence="4">2.1.1.-</ecNumber>
    </recommendedName>
</protein>
<dbReference type="STRING" id="1391654.AKJ09_01505"/>
<name>A0A0K1PN74_9BACT</name>
<comment type="function">
    <text evidence="4">Exhibits S-adenosyl-L-methionine-dependent methyltransferase activity.</text>
</comment>
<keyword evidence="4" id="KW-0949">S-adenosyl-L-methionine</keyword>